<dbReference type="GeneID" id="115421826"/>
<evidence type="ECO:0000313" key="3">
    <source>
        <dbReference type="Ensembl" id="ENSSORP00005003634.1"/>
    </source>
</evidence>
<dbReference type="InterPro" id="IPR016187">
    <property type="entry name" value="CTDL_fold"/>
</dbReference>
<dbReference type="PROSITE" id="PS00615">
    <property type="entry name" value="C_TYPE_LECTIN_1"/>
    <property type="match status" value="1"/>
</dbReference>
<gene>
    <name evidence="3" type="primary">LOC115421826</name>
</gene>
<dbReference type="AlphaFoldDB" id="A0A672YGD4"/>
<evidence type="ECO:0000259" key="2">
    <source>
        <dbReference type="PROSITE" id="PS50041"/>
    </source>
</evidence>
<dbReference type="InterPro" id="IPR016186">
    <property type="entry name" value="C-type_lectin-like/link_sf"/>
</dbReference>
<dbReference type="Pfam" id="PF00059">
    <property type="entry name" value="Lectin_C"/>
    <property type="match status" value="1"/>
</dbReference>
<evidence type="ECO:0000313" key="4">
    <source>
        <dbReference type="Proteomes" id="UP000472271"/>
    </source>
</evidence>
<dbReference type="Proteomes" id="UP000472271">
    <property type="component" value="Chromosome 7"/>
</dbReference>
<protein>
    <submittedName>
        <fullName evidence="3">Galactose-specific lectin nattectin-like</fullName>
    </submittedName>
</protein>
<feature type="domain" description="C-type lectin" evidence="2">
    <location>
        <begin position="1"/>
        <end position="105"/>
    </location>
</feature>
<dbReference type="InterPro" id="IPR001304">
    <property type="entry name" value="C-type_lectin-like"/>
</dbReference>
<dbReference type="OrthoDB" id="441660at2759"/>
<dbReference type="Ensembl" id="ENSSORT00005003739.1">
    <property type="protein sequence ID" value="ENSSORP00005003634.1"/>
    <property type="gene ID" value="ENSSORG00005002187.1"/>
</dbReference>
<dbReference type="SMART" id="SM00034">
    <property type="entry name" value="CLECT"/>
    <property type="match status" value="1"/>
</dbReference>
<dbReference type="InterPro" id="IPR050111">
    <property type="entry name" value="C-type_lectin/snaclec_domain"/>
</dbReference>
<keyword evidence="1" id="KW-1015">Disulfide bond</keyword>
<reference evidence="3" key="2">
    <citation type="submission" date="2025-08" db="UniProtKB">
        <authorList>
            <consortium name="Ensembl"/>
        </authorList>
    </citation>
    <scope>IDENTIFICATION</scope>
</reference>
<sequence>MIDAEKACMSVGGNLASIQNYGELSFIRRLIYRTLRSYRPAWIGLHDAVQERQFMWTDGSRVRYTCWDRGEPNNLYRREHCTEVYRSGIYWRDRPCYYYRPYICARDR</sequence>
<name>A0A672YGD4_9TELE</name>
<proteinExistence type="predicted"/>
<organism evidence="3 4">
    <name type="scientific">Sphaeramia orbicularis</name>
    <name type="common">orbiculate cardinalfish</name>
    <dbReference type="NCBI Taxonomy" id="375764"/>
    <lineage>
        <taxon>Eukaryota</taxon>
        <taxon>Metazoa</taxon>
        <taxon>Chordata</taxon>
        <taxon>Craniata</taxon>
        <taxon>Vertebrata</taxon>
        <taxon>Euteleostomi</taxon>
        <taxon>Actinopterygii</taxon>
        <taxon>Neopterygii</taxon>
        <taxon>Teleostei</taxon>
        <taxon>Neoteleostei</taxon>
        <taxon>Acanthomorphata</taxon>
        <taxon>Gobiaria</taxon>
        <taxon>Kurtiformes</taxon>
        <taxon>Apogonoidei</taxon>
        <taxon>Apogonidae</taxon>
        <taxon>Apogoninae</taxon>
        <taxon>Sphaeramia</taxon>
    </lineage>
</organism>
<dbReference type="PROSITE" id="PS50041">
    <property type="entry name" value="C_TYPE_LECTIN_2"/>
    <property type="match status" value="1"/>
</dbReference>
<dbReference type="CDD" id="cd00037">
    <property type="entry name" value="CLECT"/>
    <property type="match status" value="1"/>
</dbReference>
<dbReference type="SUPFAM" id="SSF56436">
    <property type="entry name" value="C-type lectin-like"/>
    <property type="match status" value="1"/>
</dbReference>
<dbReference type="InterPro" id="IPR018378">
    <property type="entry name" value="C-type_lectin_CS"/>
</dbReference>
<accession>A0A672YGD4</accession>
<reference evidence="3" key="3">
    <citation type="submission" date="2025-09" db="UniProtKB">
        <authorList>
            <consortium name="Ensembl"/>
        </authorList>
    </citation>
    <scope>IDENTIFICATION</scope>
</reference>
<dbReference type="InParanoid" id="A0A672YGD4"/>
<evidence type="ECO:0000256" key="1">
    <source>
        <dbReference type="ARBA" id="ARBA00023157"/>
    </source>
</evidence>
<dbReference type="Gene3D" id="3.10.100.10">
    <property type="entry name" value="Mannose-Binding Protein A, subunit A"/>
    <property type="match status" value="1"/>
</dbReference>
<dbReference type="RefSeq" id="XP_029993628.1">
    <property type="nucleotide sequence ID" value="XM_030137768.1"/>
</dbReference>
<dbReference type="PANTHER" id="PTHR22803">
    <property type="entry name" value="MANNOSE, PHOSPHOLIPASE, LECTIN RECEPTOR RELATED"/>
    <property type="match status" value="1"/>
</dbReference>
<reference evidence="3" key="1">
    <citation type="submission" date="2019-06" db="EMBL/GenBank/DDBJ databases">
        <authorList>
            <consortium name="Wellcome Sanger Institute Data Sharing"/>
        </authorList>
    </citation>
    <scope>NUCLEOTIDE SEQUENCE [LARGE SCALE GENOMIC DNA]</scope>
</reference>
<keyword evidence="4" id="KW-1185">Reference proteome</keyword>